<dbReference type="PROSITE" id="PS51755">
    <property type="entry name" value="OMPR_PHOB"/>
    <property type="match status" value="1"/>
</dbReference>
<dbReference type="RefSeq" id="WP_151145050.1">
    <property type="nucleotide sequence ID" value="NZ_WAGX01000005.1"/>
</dbReference>
<dbReference type="InterPro" id="IPR036388">
    <property type="entry name" value="WH-like_DNA-bd_sf"/>
</dbReference>
<evidence type="ECO:0000256" key="9">
    <source>
        <dbReference type="PROSITE-ProRule" id="PRU01091"/>
    </source>
</evidence>
<comment type="caution">
    <text evidence="12">The sequence shown here is derived from an EMBL/GenBank/DDBJ whole genome shotgun (WGS) entry which is preliminary data.</text>
</comment>
<dbReference type="Gene3D" id="1.10.10.10">
    <property type="entry name" value="Winged helix-like DNA-binding domain superfamily/Winged helix DNA-binding domain"/>
    <property type="match status" value="1"/>
</dbReference>
<feature type="modified residue" description="4-aspartylphosphate" evidence="8">
    <location>
        <position position="51"/>
    </location>
</feature>
<evidence type="ECO:0000256" key="6">
    <source>
        <dbReference type="ARBA" id="ARBA00023163"/>
    </source>
</evidence>
<dbReference type="Pfam" id="PF00072">
    <property type="entry name" value="Response_reg"/>
    <property type="match status" value="1"/>
</dbReference>
<dbReference type="PANTHER" id="PTHR48111">
    <property type="entry name" value="REGULATOR OF RPOS"/>
    <property type="match status" value="1"/>
</dbReference>
<reference evidence="12 13" key="2">
    <citation type="submission" date="2020-02" db="EMBL/GenBank/DDBJ databases">
        <title>Candidatus Galacturonibacter soehngenii shows hetero-acetogenic catabolism of galacturonic acid but lacks a canonical carbon monoxide dehydrogenase/acetyl-CoA synthase complex.</title>
        <authorList>
            <person name="Diender M."/>
            <person name="Stouten G.R."/>
            <person name="Petersen J.F."/>
            <person name="Nielsen P.H."/>
            <person name="Dueholm M.S."/>
            <person name="Pronk J.T."/>
            <person name="Van Loosdrecht M.C.M."/>
        </authorList>
    </citation>
    <scope>NUCLEOTIDE SEQUENCE [LARGE SCALE GENOMIC DNA]</scope>
    <source>
        <strain evidence="12">GalUA</strain>
    </source>
</reference>
<evidence type="ECO:0000256" key="4">
    <source>
        <dbReference type="ARBA" id="ARBA00023015"/>
    </source>
</evidence>
<dbReference type="EMBL" id="WAGX01000005">
    <property type="protein sequence ID" value="KAB1438138.1"/>
    <property type="molecule type" value="Genomic_DNA"/>
</dbReference>
<sequence>MRVLIIEDDKELCDTMAYHLRQEGYEADTCYRGDEADYYFRQGIYDVIILDRMLPQVDGLTLVEHARGLGIVVPVIMVTALNGINDRIDGLDAGADDYLIKPFAMEELLARIRALLRRPARITEVEKITLGSLVLDVQLHTLTNQENQVSLSKKEALLLEFFMRNKNQILSRSQILSKVWGMDHFVEEGNVDNYIYFVRRRLASVKCNVKIKTIHGVGYRMEME</sequence>
<feature type="domain" description="Response regulatory" evidence="10">
    <location>
        <begin position="2"/>
        <end position="116"/>
    </location>
</feature>
<name>A0A7V7UBI5_9FIRM</name>
<dbReference type="Gene3D" id="3.40.50.2300">
    <property type="match status" value="1"/>
</dbReference>
<dbReference type="InterPro" id="IPR039420">
    <property type="entry name" value="WalR-like"/>
</dbReference>
<dbReference type="PANTHER" id="PTHR48111:SF22">
    <property type="entry name" value="REGULATOR OF RPOS"/>
    <property type="match status" value="1"/>
</dbReference>
<dbReference type="CDD" id="cd00383">
    <property type="entry name" value="trans_reg_C"/>
    <property type="match status" value="1"/>
</dbReference>
<dbReference type="GO" id="GO:0000156">
    <property type="term" value="F:phosphorelay response regulator activity"/>
    <property type="evidence" value="ECO:0007669"/>
    <property type="project" value="TreeGrafter"/>
</dbReference>
<keyword evidence="2 8" id="KW-0597">Phosphoprotein</keyword>
<keyword evidence="5 9" id="KW-0238">DNA-binding</keyword>
<dbReference type="Pfam" id="PF00486">
    <property type="entry name" value="Trans_reg_C"/>
    <property type="match status" value="1"/>
</dbReference>
<evidence type="ECO:0000256" key="5">
    <source>
        <dbReference type="ARBA" id="ARBA00023125"/>
    </source>
</evidence>
<evidence type="ECO:0000256" key="7">
    <source>
        <dbReference type="ARBA" id="ARBA00024867"/>
    </source>
</evidence>
<keyword evidence="4" id="KW-0805">Transcription regulation</keyword>
<dbReference type="GO" id="GO:0005829">
    <property type="term" value="C:cytosol"/>
    <property type="evidence" value="ECO:0007669"/>
    <property type="project" value="TreeGrafter"/>
</dbReference>
<dbReference type="InterPro" id="IPR016032">
    <property type="entry name" value="Sig_transdc_resp-reg_C-effctor"/>
</dbReference>
<evidence type="ECO:0000256" key="8">
    <source>
        <dbReference type="PROSITE-ProRule" id="PRU00169"/>
    </source>
</evidence>
<reference evidence="12 13" key="1">
    <citation type="submission" date="2019-09" db="EMBL/GenBank/DDBJ databases">
        <authorList>
            <person name="Valk L.C."/>
        </authorList>
    </citation>
    <scope>NUCLEOTIDE SEQUENCE [LARGE SCALE GENOMIC DNA]</scope>
    <source>
        <strain evidence="12">GalUA</strain>
    </source>
</reference>
<evidence type="ECO:0000259" key="11">
    <source>
        <dbReference type="PROSITE" id="PS51755"/>
    </source>
</evidence>
<dbReference type="SUPFAM" id="SSF52172">
    <property type="entry name" value="CheY-like"/>
    <property type="match status" value="1"/>
</dbReference>
<dbReference type="SMART" id="SM00862">
    <property type="entry name" value="Trans_reg_C"/>
    <property type="match status" value="1"/>
</dbReference>
<dbReference type="OrthoDB" id="9790442at2"/>
<evidence type="ECO:0000256" key="3">
    <source>
        <dbReference type="ARBA" id="ARBA00023012"/>
    </source>
</evidence>
<accession>A0A7V7UBI5</accession>
<evidence type="ECO:0000313" key="12">
    <source>
        <dbReference type="EMBL" id="KAB1438138.1"/>
    </source>
</evidence>
<dbReference type="Gene3D" id="6.10.250.690">
    <property type="match status" value="1"/>
</dbReference>
<dbReference type="GO" id="GO:0032993">
    <property type="term" value="C:protein-DNA complex"/>
    <property type="evidence" value="ECO:0007669"/>
    <property type="project" value="TreeGrafter"/>
</dbReference>
<evidence type="ECO:0000313" key="13">
    <source>
        <dbReference type="Proteomes" id="UP000461768"/>
    </source>
</evidence>
<dbReference type="PROSITE" id="PS50110">
    <property type="entry name" value="RESPONSE_REGULATORY"/>
    <property type="match status" value="1"/>
</dbReference>
<evidence type="ECO:0000256" key="2">
    <source>
        <dbReference type="ARBA" id="ARBA00022553"/>
    </source>
</evidence>
<keyword evidence="13" id="KW-1185">Reference proteome</keyword>
<feature type="domain" description="OmpR/PhoB-type" evidence="11">
    <location>
        <begin position="125"/>
        <end position="223"/>
    </location>
</feature>
<dbReference type="InterPro" id="IPR001789">
    <property type="entry name" value="Sig_transdc_resp-reg_receiver"/>
</dbReference>
<dbReference type="GO" id="GO:0000976">
    <property type="term" value="F:transcription cis-regulatory region binding"/>
    <property type="evidence" value="ECO:0007669"/>
    <property type="project" value="TreeGrafter"/>
</dbReference>
<keyword evidence="6" id="KW-0804">Transcription</keyword>
<dbReference type="Proteomes" id="UP000461768">
    <property type="component" value="Unassembled WGS sequence"/>
</dbReference>
<evidence type="ECO:0000259" key="10">
    <source>
        <dbReference type="PROSITE" id="PS50110"/>
    </source>
</evidence>
<organism evidence="12 13">
    <name type="scientific">Candidatus Galacturonatibacter soehngenii</name>
    <dbReference type="NCBI Taxonomy" id="2307010"/>
    <lineage>
        <taxon>Bacteria</taxon>
        <taxon>Bacillati</taxon>
        <taxon>Bacillota</taxon>
        <taxon>Clostridia</taxon>
        <taxon>Lachnospirales</taxon>
        <taxon>Lachnospiraceae</taxon>
        <taxon>Candidatus Galacturonatibacter</taxon>
    </lineage>
</organism>
<keyword evidence="3" id="KW-0902">Two-component regulatory system</keyword>
<gene>
    <name evidence="12" type="ORF">F7O84_11300</name>
</gene>
<dbReference type="GO" id="GO:0006355">
    <property type="term" value="P:regulation of DNA-templated transcription"/>
    <property type="evidence" value="ECO:0007669"/>
    <property type="project" value="InterPro"/>
</dbReference>
<evidence type="ECO:0000256" key="1">
    <source>
        <dbReference type="ARBA" id="ARBA00018672"/>
    </source>
</evidence>
<dbReference type="SUPFAM" id="SSF46894">
    <property type="entry name" value="C-terminal effector domain of the bipartite response regulators"/>
    <property type="match status" value="1"/>
</dbReference>
<dbReference type="InterPro" id="IPR001867">
    <property type="entry name" value="OmpR/PhoB-type_DNA-bd"/>
</dbReference>
<proteinExistence type="predicted"/>
<dbReference type="AlphaFoldDB" id="A0A7V7UBI5"/>
<dbReference type="SMART" id="SM00448">
    <property type="entry name" value="REC"/>
    <property type="match status" value="1"/>
</dbReference>
<dbReference type="InterPro" id="IPR011006">
    <property type="entry name" value="CheY-like_superfamily"/>
</dbReference>
<protein>
    <recommendedName>
        <fullName evidence="1">Stage 0 sporulation protein A homolog</fullName>
    </recommendedName>
</protein>
<comment type="function">
    <text evidence="7">May play the central regulatory role in sporulation. It may be an element of the effector pathway responsible for the activation of sporulation genes in response to nutritional stress. Spo0A may act in concert with spo0H (a sigma factor) to control the expression of some genes that are critical to the sporulation process.</text>
</comment>
<feature type="DNA-binding region" description="OmpR/PhoB-type" evidence="9">
    <location>
        <begin position="125"/>
        <end position="223"/>
    </location>
</feature>